<evidence type="ECO:0000256" key="3">
    <source>
        <dbReference type="SAM" id="MobiDB-lite"/>
    </source>
</evidence>
<reference evidence="4" key="2">
    <citation type="submission" date="2025-08" db="UniProtKB">
        <authorList>
            <consortium name="Ensembl"/>
        </authorList>
    </citation>
    <scope>IDENTIFICATION</scope>
</reference>
<name>A0A8I3ZZ07_CALJA</name>
<proteinExistence type="inferred from homology"/>
<dbReference type="Proteomes" id="UP000008225">
    <property type="component" value="Chromosome 4"/>
</dbReference>
<dbReference type="GeneTree" id="ENSGT00940000159202"/>
<accession>A0A8I3ZZ07</accession>
<dbReference type="GO" id="GO:2001235">
    <property type="term" value="P:positive regulation of apoptotic signaling pathway"/>
    <property type="evidence" value="ECO:0007669"/>
    <property type="project" value="TreeGrafter"/>
</dbReference>
<dbReference type="PANTHER" id="PTHR19307:SF8">
    <property type="entry name" value="TUMOR PROTEIN D53"/>
    <property type="match status" value="1"/>
</dbReference>
<dbReference type="Ensembl" id="ENSCJAT00000122169.1">
    <property type="protein sequence ID" value="ENSCJAP00000081084.1"/>
    <property type="gene ID" value="ENSCJAG00000003786.5"/>
</dbReference>
<dbReference type="Pfam" id="PF04201">
    <property type="entry name" value="TPD52"/>
    <property type="match status" value="1"/>
</dbReference>
<evidence type="ECO:0000256" key="2">
    <source>
        <dbReference type="ARBA" id="ARBA00023054"/>
    </source>
</evidence>
<gene>
    <name evidence="4" type="primary">TPD52L1</name>
</gene>
<keyword evidence="2" id="KW-0175">Coiled coil</keyword>
<dbReference type="GO" id="GO:0005737">
    <property type="term" value="C:cytoplasm"/>
    <property type="evidence" value="ECO:0007669"/>
    <property type="project" value="TreeGrafter"/>
</dbReference>
<evidence type="ECO:0000256" key="1">
    <source>
        <dbReference type="ARBA" id="ARBA00005702"/>
    </source>
</evidence>
<dbReference type="PANTHER" id="PTHR19307">
    <property type="entry name" value="TUMOR PROTEIN D52"/>
    <property type="match status" value="1"/>
</dbReference>
<evidence type="ECO:0000313" key="5">
    <source>
        <dbReference type="Proteomes" id="UP000008225"/>
    </source>
</evidence>
<sequence length="226" mass="24513">LIFLHCSLYCGGLEPNLQYLCGSPVERRERVPSARRAERRQVAPSGELFPAWFGPGGLEGAEVIRSGQWRLPESQSPPRSAHDTRARSGSERRGQLRSEPRHSCHLLWEAPGCPCGPQLEVSHHGGAGTSYKKTHETLSHAGQKATAAFSNVGTAISKKFGDMRNSPTFKSFEERVETTVTSLKTKVGGMNPNGGSFEEVLSSTAHASAQSLAGGSRRTKEEELQC</sequence>
<protein>
    <submittedName>
        <fullName evidence="4">TPD52 like 1</fullName>
    </submittedName>
</protein>
<feature type="compositionally biased region" description="Basic and acidic residues" evidence="3">
    <location>
        <begin position="80"/>
        <end position="99"/>
    </location>
</feature>
<feature type="region of interest" description="Disordered" evidence="3">
    <location>
        <begin position="70"/>
        <end position="99"/>
    </location>
</feature>
<evidence type="ECO:0000313" key="4">
    <source>
        <dbReference type="Ensembl" id="ENSCJAP00000081084.1"/>
    </source>
</evidence>
<reference evidence="4 5" key="1">
    <citation type="submission" date="2009-03" db="EMBL/GenBank/DDBJ databases">
        <authorList>
            <person name="Warren W."/>
            <person name="Ye L."/>
            <person name="Minx P."/>
            <person name="Worley K."/>
            <person name="Gibbs R."/>
            <person name="Wilson R.K."/>
        </authorList>
    </citation>
    <scope>NUCLEOTIDE SEQUENCE [LARGE SCALE GENOMIC DNA]</scope>
</reference>
<comment type="similarity">
    <text evidence="1">Belongs to the TPD52 family.</text>
</comment>
<organism evidence="4 5">
    <name type="scientific">Callithrix jacchus</name>
    <name type="common">White-tufted-ear marmoset</name>
    <name type="synonym">Simia Jacchus</name>
    <dbReference type="NCBI Taxonomy" id="9483"/>
    <lineage>
        <taxon>Eukaryota</taxon>
        <taxon>Metazoa</taxon>
        <taxon>Chordata</taxon>
        <taxon>Craniata</taxon>
        <taxon>Vertebrata</taxon>
        <taxon>Euteleostomi</taxon>
        <taxon>Mammalia</taxon>
        <taxon>Eutheria</taxon>
        <taxon>Euarchontoglires</taxon>
        <taxon>Primates</taxon>
        <taxon>Haplorrhini</taxon>
        <taxon>Platyrrhini</taxon>
        <taxon>Cebidae</taxon>
        <taxon>Callitrichinae</taxon>
        <taxon>Callithrix</taxon>
        <taxon>Callithrix</taxon>
    </lineage>
</organism>
<dbReference type="AlphaFoldDB" id="A0A8I3ZZ07"/>
<dbReference type="InterPro" id="IPR007327">
    <property type="entry name" value="TPD52"/>
</dbReference>
<keyword evidence="5" id="KW-1185">Reference proteome</keyword>
<reference evidence="4" key="3">
    <citation type="submission" date="2025-09" db="UniProtKB">
        <authorList>
            <consortium name="Ensembl"/>
        </authorList>
    </citation>
    <scope>IDENTIFICATION</scope>
</reference>